<comment type="caution">
    <text evidence="3">The sequence shown here is derived from an EMBL/GenBank/DDBJ whole genome shotgun (WGS) entry which is preliminary data.</text>
</comment>
<name>A0A7W3IQV0_9ACTN</name>
<sequence length="162" mass="16706">MSLASVLTFPNPVNEKAARVVAGCVVLSGLVILLGGWYWLTVPLAVGFALRVASGPRFSLFGLLATRLVAPRLGRAKLVPGPPKRFAQAIGLTFSTAAAVLALVADQPLAAGIVLAVLVVFATLESVVGFCAGCWVFGLLMRAGVIPESTCEACASWRPTAG</sequence>
<dbReference type="Pfam" id="PF14340">
    <property type="entry name" value="DUF4395"/>
    <property type="match status" value="1"/>
</dbReference>
<feature type="domain" description="DUF4395" evidence="2">
    <location>
        <begin position="13"/>
        <end position="142"/>
    </location>
</feature>
<evidence type="ECO:0000313" key="3">
    <source>
        <dbReference type="EMBL" id="MBA8793538.1"/>
    </source>
</evidence>
<keyword evidence="1" id="KW-1133">Transmembrane helix</keyword>
<dbReference type="InterPro" id="IPR025508">
    <property type="entry name" value="DUF4395"/>
</dbReference>
<feature type="transmembrane region" description="Helical" evidence="1">
    <location>
        <begin position="20"/>
        <end position="40"/>
    </location>
</feature>
<keyword evidence="4" id="KW-1185">Reference proteome</keyword>
<evidence type="ECO:0000259" key="2">
    <source>
        <dbReference type="Pfam" id="PF14340"/>
    </source>
</evidence>
<dbReference type="Proteomes" id="UP000523079">
    <property type="component" value="Unassembled WGS sequence"/>
</dbReference>
<accession>A0A7W3IQV0</accession>
<feature type="transmembrane region" description="Helical" evidence="1">
    <location>
        <begin position="86"/>
        <end position="105"/>
    </location>
</feature>
<organism evidence="3 4">
    <name type="scientific">Microlunatus kandeliicorticis</name>
    <dbReference type="NCBI Taxonomy" id="1759536"/>
    <lineage>
        <taxon>Bacteria</taxon>
        <taxon>Bacillati</taxon>
        <taxon>Actinomycetota</taxon>
        <taxon>Actinomycetes</taxon>
        <taxon>Propionibacteriales</taxon>
        <taxon>Propionibacteriaceae</taxon>
        <taxon>Microlunatus</taxon>
    </lineage>
</organism>
<dbReference type="RefSeq" id="WP_182559145.1">
    <property type="nucleotide sequence ID" value="NZ_JACGWT010000002.1"/>
</dbReference>
<feature type="transmembrane region" description="Helical" evidence="1">
    <location>
        <begin position="111"/>
        <end position="140"/>
    </location>
</feature>
<dbReference type="AlphaFoldDB" id="A0A7W3IQV0"/>
<reference evidence="3 4" key="1">
    <citation type="submission" date="2020-07" db="EMBL/GenBank/DDBJ databases">
        <title>Sequencing the genomes of 1000 actinobacteria strains.</title>
        <authorList>
            <person name="Klenk H.-P."/>
        </authorList>
    </citation>
    <scope>NUCLEOTIDE SEQUENCE [LARGE SCALE GENOMIC DNA]</scope>
    <source>
        <strain evidence="3 4">DSM 100723</strain>
    </source>
</reference>
<keyword evidence="1" id="KW-0472">Membrane</keyword>
<protein>
    <recommendedName>
        <fullName evidence="2">DUF4395 domain-containing protein</fullName>
    </recommendedName>
</protein>
<keyword evidence="1" id="KW-0812">Transmembrane</keyword>
<gene>
    <name evidence="3" type="ORF">FHX74_001143</name>
</gene>
<proteinExistence type="predicted"/>
<dbReference type="EMBL" id="JACGWT010000002">
    <property type="protein sequence ID" value="MBA8793538.1"/>
    <property type="molecule type" value="Genomic_DNA"/>
</dbReference>
<evidence type="ECO:0000313" key="4">
    <source>
        <dbReference type="Proteomes" id="UP000523079"/>
    </source>
</evidence>
<evidence type="ECO:0000256" key="1">
    <source>
        <dbReference type="SAM" id="Phobius"/>
    </source>
</evidence>